<dbReference type="NCBIfam" id="TIGR01948">
    <property type="entry name" value="rnfE"/>
    <property type="match status" value="1"/>
</dbReference>
<evidence type="ECO:0000256" key="5">
    <source>
        <dbReference type="ARBA" id="ARBA00022982"/>
    </source>
</evidence>
<evidence type="ECO:0000313" key="10">
    <source>
        <dbReference type="Proteomes" id="UP000294678"/>
    </source>
</evidence>
<dbReference type="GO" id="GO:0022900">
    <property type="term" value="P:electron transport chain"/>
    <property type="evidence" value="ECO:0007669"/>
    <property type="project" value="UniProtKB-UniRule"/>
</dbReference>
<feature type="transmembrane region" description="Helical" evidence="8">
    <location>
        <begin position="94"/>
        <end position="113"/>
    </location>
</feature>
<comment type="function">
    <text evidence="8">Part of a membrane-bound complex that couples electron transfer with translocation of ions across the membrane.</text>
</comment>
<comment type="subcellular location">
    <subcellularLocation>
        <location evidence="8">Cell membrane</location>
        <topology evidence="8">Multi-pass membrane protein</topology>
    </subcellularLocation>
    <subcellularLocation>
        <location evidence="1">Endomembrane system</location>
        <topology evidence="1">Multi-pass membrane protein</topology>
    </subcellularLocation>
</comment>
<keyword evidence="4 8" id="KW-1278">Translocase</keyword>
<evidence type="ECO:0000256" key="7">
    <source>
        <dbReference type="ARBA" id="ARBA00023136"/>
    </source>
</evidence>
<gene>
    <name evidence="8" type="primary">rnfE</name>
    <name evidence="9" type="ORF">EV215_1415</name>
</gene>
<comment type="caution">
    <text evidence="9">The sequence shown here is derived from an EMBL/GenBank/DDBJ whole genome shotgun (WGS) entry which is preliminary data.</text>
</comment>
<protein>
    <recommendedName>
        <fullName evidence="8">Ion-translocating oxidoreductase complex subunit E</fullName>
        <ecNumber evidence="8">7.-.-.-</ecNumber>
    </recommendedName>
    <alternativeName>
        <fullName evidence="8">Rnf electron transport complex subunit E</fullName>
    </alternativeName>
</protein>
<keyword evidence="10" id="KW-1185">Reference proteome</keyword>
<proteinExistence type="inferred from homology"/>
<keyword evidence="8" id="KW-1003">Cell membrane</keyword>
<feature type="transmembrane region" description="Helical" evidence="8">
    <location>
        <begin position="72"/>
        <end position="88"/>
    </location>
</feature>
<comment type="subunit">
    <text evidence="8">The complex is composed of six subunits: RnfA, RnfB, RnfC, RnfD, RnfE and RnfG.</text>
</comment>
<dbReference type="EMBL" id="SOBG01000005">
    <property type="protein sequence ID" value="TDT69872.1"/>
    <property type="molecule type" value="Genomic_DNA"/>
</dbReference>
<dbReference type="RefSeq" id="WP_134113278.1">
    <property type="nucleotide sequence ID" value="NZ_SOBG01000005.1"/>
</dbReference>
<evidence type="ECO:0000256" key="1">
    <source>
        <dbReference type="ARBA" id="ARBA00004127"/>
    </source>
</evidence>
<dbReference type="PIRSF" id="PIRSF006102">
    <property type="entry name" value="NQR_DE"/>
    <property type="match status" value="1"/>
</dbReference>
<keyword evidence="2 8" id="KW-0813">Transport</keyword>
<feature type="transmembrane region" description="Helical" evidence="8">
    <location>
        <begin position="41"/>
        <end position="60"/>
    </location>
</feature>
<dbReference type="NCBIfam" id="NF009070">
    <property type="entry name" value="PRK12405.1"/>
    <property type="match status" value="1"/>
</dbReference>
<dbReference type="HAMAP" id="MF_00478">
    <property type="entry name" value="RsxE_RnfE"/>
    <property type="match status" value="1"/>
</dbReference>
<feature type="transmembrane region" description="Helical" evidence="8">
    <location>
        <begin position="125"/>
        <end position="147"/>
    </location>
</feature>
<dbReference type="InterPro" id="IPR003667">
    <property type="entry name" value="NqrDE/RnfAE"/>
</dbReference>
<evidence type="ECO:0000256" key="4">
    <source>
        <dbReference type="ARBA" id="ARBA00022967"/>
    </source>
</evidence>
<accession>A0AA46DYR1</accession>
<dbReference type="GO" id="GO:0005886">
    <property type="term" value="C:plasma membrane"/>
    <property type="evidence" value="ECO:0007669"/>
    <property type="project" value="UniProtKB-SubCell"/>
</dbReference>
<evidence type="ECO:0000256" key="3">
    <source>
        <dbReference type="ARBA" id="ARBA00022692"/>
    </source>
</evidence>
<evidence type="ECO:0000256" key="8">
    <source>
        <dbReference type="HAMAP-Rule" id="MF_00478"/>
    </source>
</evidence>
<keyword evidence="5 8" id="KW-0249">Electron transport</keyword>
<sequence>MENRYFKEFSKGIVKENPVLVLLLGLCPTLGVTTSATNGLTMGLATLTVLVFSNMIVSMIKDFIPDKVRIPAFIMVIASLVTIVGMVMEAYIPALYAALGVFLPLIVVNCIILGRAESFASKNGIILSILDGLGNGLGFTFTLVLLGGIREILGNGSIFGIKFLGSFYNPALIFILPPGAFLTLGFIIATMNAKKNRSLNKKEAK</sequence>
<keyword evidence="7 8" id="KW-0472">Membrane</keyword>
<dbReference type="AlphaFoldDB" id="A0AA46DYR1"/>
<reference evidence="9 10" key="1">
    <citation type="submission" date="2019-03" db="EMBL/GenBank/DDBJ databases">
        <title>Genomic Encyclopedia of Type Strains, Phase IV (KMG-IV): sequencing the most valuable type-strain genomes for metagenomic binning, comparative biology and taxonomic classification.</title>
        <authorList>
            <person name="Goeker M."/>
        </authorList>
    </citation>
    <scope>NUCLEOTIDE SEQUENCE [LARGE SCALE GENOMIC DNA]</scope>
    <source>
        <strain evidence="9 10">DSM 100055</strain>
    </source>
</reference>
<organism evidence="9 10">
    <name type="scientific">Hypnocyclicus thermotrophus</name>
    <dbReference type="NCBI Taxonomy" id="1627895"/>
    <lineage>
        <taxon>Bacteria</taxon>
        <taxon>Fusobacteriati</taxon>
        <taxon>Fusobacteriota</taxon>
        <taxon>Fusobacteriia</taxon>
        <taxon>Fusobacteriales</taxon>
        <taxon>Fusobacteriaceae</taxon>
        <taxon>Hypnocyclicus</taxon>
    </lineage>
</organism>
<comment type="similarity">
    <text evidence="8">Belongs to the NqrDE/RnfAE family.</text>
</comment>
<evidence type="ECO:0000256" key="2">
    <source>
        <dbReference type="ARBA" id="ARBA00022448"/>
    </source>
</evidence>
<feature type="transmembrane region" description="Helical" evidence="8">
    <location>
        <begin position="167"/>
        <end position="191"/>
    </location>
</feature>
<keyword evidence="3 8" id="KW-0812">Transmembrane</keyword>
<dbReference type="PANTHER" id="PTHR30586">
    <property type="entry name" value="ELECTRON TRANSPORT COMPLEX PROTEIN RNFE"/>
    <property type="match status" value="1"/>
</dbReference>
<evidence type="ECO:0000313" key="9">
    <source>
        <dbReference type="EMBL" id="TDT69872.1"/>
    </source>
</evidence>
<dbReference type="GO" id="GO:0012505">
    <property type="term" value="C:endomembrane system"/>
    <property type="evidence" value="ECO:0007669"/>
    <property type="project" value="UniProtKB-SubCell"/>
</dbReference>
<dbReference type="InterPro" id="IPR010968">
    <property type="entry name" value="RnfE"/>
</dbReference>
<name>A0AA46DYR1_9FUSO</name>
<dbReference type="EC" id="7.-.-.-" evidence="8"/>
<keyword evidence="6 8" id="KW-1133">Transmembrane helix</keyword>
<dbReference type="Proteomes" id="UP000294678">
    <property type="component" value="Unassembled WGS sequence"/>
</dbReference>
<evidence type="ECO:0000256" key="6">
    <source>
        <dbReference type="ARBA" id="ARBA00022989"/>
    </source>
</evidence>
<dbReference type="Pfam" id="PF02508">
    <property type="entry name" value="Rnf-Nqr"/>
    <property type="match status" value="1"/>
</dbReference>
<dbReference type="PANTHER" id="PTHR30586:SF0">
    <property type="entry name" value="ION-TRANSLOCATING OXIDOREDUCTASE COMPLEX SUBUNIT E"/>
    <property type="match status" value="1"/>
</dbReference>